<evidence type="ECO:0000256" key="8">
    <source>
        <dbReference type="SAM" id="MobiDB-lite"/>
    </source>
</evidence>
<evidence type="ECO:0000313" key="11">
    <source>
        <dbReference type="EMBL" id="MDN3574886.1"/>
    </source>
</evidence>
<evidence type="ECO:0000256" key="4">
    <source>
        <dbReference type="ARBA" id="ARBA00023136"/>
    </source>
</evidence>
<keyword evidence="3" id="KW-0436">Ligase</keyword>
<dbReference type="InterPro" id="IPR045851">
    <property type="entry name" value="AMP-bd_C_sf"/>
</dbReference>
<dbReference type="RefSeq" id="WP_238290798.1">
    <property type="nucleotide sequence ID" value="NZ_BPQS01000028.1"/>
</dbReference>
<sequence>MHEASVIGHGAQATTSGRATGSSTGSSTGRGPERPWLAAYPPGVPAEIDVAKLGTLNGLFEASMAAFADRPAMLCFGSTMTYATLGQHARDLAAWLKSQGLAKGDRVAIMLPNVPAYAVAIFGVLLAGGTVVNTNPLYTPRELTQQITDSGARILIVLENFGATVAASLPGLTLDRVLLVGPGDGLGLKGHVITLASRHVRKAVPPFRLPDGLAVPFATVLRRGRNLPRAAVPVGPEDLAFLQYTGGTTGIAKAAMLSHRNIMANVEQSQLWFNSKDPSVQRCAVTALPLYHIFALTACFFQFMRSGGSCLLIPNPRDCDGMVKTLSRTPFTHLMGVNTLFNVLINHPQIATVDFSKLDFVVGGGTAVQRAVAERWKALTGSTIVEGYGLSETSPVVSANPRNLRDFTGTIGFPLPSTEVSIRDVAGQPVPIGEPGEICVRGPQVMRGYWNRADETARAMTEDGFFRTGDVAVMLPDGQFRIVDRMKDMILVSGFNVYPNEVEDVLATHPAILECAVVGAPSEETGEMVVAHVVLKDPSVSLDDLRAHARAQLTGYKVPRRVVLHDTLPKTNVGKVLRRMLRDETPPDAA</sequence>
<dbReference type="EMBL" id="JAUFPT010000118">
    <property type="protein sequence ID" value="MDN3574886.1"/>
    <property type="molecule type" value="Genomic_DNA"/>
</dbReference>
<accession>A0ABT8AZH9</accession>
<evidence type="ECO:0000256" key="3">
    <source>
        <dbReference type="ARBA" id="ARBA00022598"/>
    </source>
</evidence>
<dbReference type="CDD" id="cd05936">
    <property type="entry name" value="FC-FACS_FadD_like"/>
    <property type="match status" value="1"/>
</dbReference>
<dbReference type="InterPro" id="IPR050237">
    <property type="entry name" value="ATP-dep_AMP-bd_enzyme"/>
</dbReference>
<comment type="subcellular location">
    <subcellularLocation>
        <location evidence="1">Membrane</location>
        <topology evidence="1">Peripheral membrane protein</topology>
    </subcellularLocation>
</comment>
<proteinExistence type="predicted"/>
<dbReference type="InterPro" id="IPR042099">
    <property type="entry name" value="ANL_N_sf"/>
</dbReference>
<evidence type="ECO:0000256" key="6">
    <source>
        <dbReference type="ARBA" id="ARBA00039545"/>
    </source>
</evidence>
<dbReference type="Pfam" id="PF00501">
    <property type="entry name" value="AMP-binding"/>
    <property type="match status" value="1"/>
</dbReference>
<dbReference type="Gene3D" id="3.40.50.12780">
    <property type="entry name" value="N-terminal domain of ligase-like"/>
    <property type="match status" value="1"/>
</dbReference>
<dbReference type="Pfam" id="PF13193">
    <property type="entry name" value="AMP-binding_C"/>
    <property type="match status" value="1"/>
</dbReference>
<keyword evidence="12" id="KW-1185">Reference proteome</keyword>
<evidence type="ECO:0000259" key="10">
    <source>
        <dbReference type="Pfam" id="PF13193"/>
    </source>
</evidence>
<dbReference type="InterPro" id="IPR020845">
    <property type="entry name" value="AMP-binding_CS"/>
</dbReference>
<dbReference type="EC" id="6.2.1.3" evidence="5"/>
<dbReference type="SUPFAM" id="SSF56801">
    <property type="entry name" value="Acetyl-CoA synthetase-like"/>
    <property type="match status" value="1"/>
</dbReference>
<protein>
    <recommendedName>
        <fullName evidence="6">Long-chain-fatty-acid--CoA ligase</fullName>
        <ecNumber evidence="5">6.2.1.3</ecNumber>
    </recommendedName>
    <alternativeName>
        <fullName evidence="7">Long-chain acyl-CoA synthetase</fullName>
    </alternativeName>
</protein>
<comment type="caution">
    <text evidence="11">The sequence shown here is derived from an EMBL/GenBank/DDBJ whole genome shotgun (WGS) entry which is preliminary data.</text>
</comment>
<dbReference type="InterPro" id="IPR000873">
    <property type="entry name" value="AMP-dep_synth/lig_dom"/>
</dbReference>
<keyword evidence="4" id="KW-0472">Membrane</keyword>
<dbReference type="Gene3D" id="3.30.300.30">
    <property type="match status" value="1"/>
</dbReference>
<name>A0ABT8AZH9_9HYPH</name>
<evidence type="ECO:0000256" key="5">
    <source>
        <dbReference type="ARBA" id="ARBA00026121"/>
    </source>
</evidence>
<feature type="domain" description="AMP-binding enzyme C-terminal" evidence="10">
    <location>
        <begin position="501"/>
        <end position="575"/>
    </location>
</feature>
<feature type="domain" description="AMP-dependent synthetase/ligase" evidence="9">
    <location>
        <begin position="60"/>
        <end position="450"/>
    </location>
</feature>
<feature type="region of interest" description="Disordered" evidence="8">
    <location>
        <begin position="1"/>
        <end position="36"/>
    </location>
</feature>
<dbReference type="PANTHER" id="PTHR43767:SF8">
    <property type="entry name" value="LONG-CHAIN-FATTY-ACID--COA LIGASE"/>
    <property type="match status" value="1"/>
</dbReference>
<organism evidence="11 12">
    <name type="scientific">Methylobacterium longum</name>
    <dbReference type="NCBI Taxonomy" id="767694"/>
    <lineage>
        <taxon>Bacteria</taxon>
        <taxon>Pseudomonadati</taxon>
        <taxon>Pseudomonadota</taxon>
        <taxon>Alphaproteobacteria</taxon>
        <taxon>Hyphomicrobiales</taxon>
        <taxon>Methylobacteriaceae</taxon>
        <taxon>Methylobacterium</taxon>
    </lineage>
</organism>
<evidence type="ECO:0000259" key="9">
    <source>
        <dbReference type="Pfam" id="PF00501"/>
    </source>
</evidence>
<dbReference type="InterPro" id="IPR025110">
    <property type="entry name" value="AMP-bd_C"/>
</dbReference>
<evidence type="ECO:0000256" key="1">
    <source>
        <dbReference type="ARBA" id="ARBA00004170"/>
    </source>
</evidence>
<dbReference type="PROSITE" id="PS00455">
    <property type="entry name" value="AMP_BINDING"/>
    <property type="match status" value="1"/>
</dbReference>
<reference evidence="12" key="1">
    <citation type="journal article" date="2019" name="Int. J. Syst. Evol. Microbiol.">
        <title>The Global Catalogue of Microorganisms (GCM) 10K type strain sequencing project: providing services to taxonomists for standard genome sequencing and annotation.</title>
        <authorList>
            <consortium name="The Broad Institute Genomics Platform"/>
            <consortium name="The Broad Institute Genome Sequencing Center for Infectious Disease"/>
            <person name="Wu L."/>
            <person name="Ma J."/>
        </authorList>
    </citation>
    <scope>NUCLEOTIDE SEQUENCE [LARGE SCALE GENOMIC DNA]</scope>
    <source>
        <strain evidence="12">CECT 7806</strain>
    </source>
</reference>
<evidence type="ECO:0000256" key="2">
    <source>
        <dbReference type="ARBA" id="ARBA00005005"/>
    </source>
</evidence>
<evidence type="ECO:0000256" key="7">
    <source>
        <dbReference type="ARBA" id="ARBA00042773"/>
    </source>
</evidence>
<dbReference type="Proteomes" id="UP001244297">
    <property type="component" value="Unassembled WGS sequence"/>
</dbReference>
<comment type="pathway">
    <text evidence="2">Lipid metabolism; fatty acid beta-oxidation.</text>
</comment>
<gene>
    <name evidence="11" type="ORF">QWZ18_30365</name>
</gene>
<dbReference type="PANTHER" id="PTHR43767">
    <property type="entry name" value="LONG-CHAIN-FATTY-ACID--COA LIGASE"/>
    <property type="match status" value="1"/>
</dbReference>
<feature type="compositionally biased region" description="Low complexity" evidence="8">
    <location>
        <begin position="13"/>
        <end position="30"/>
    </location>
</feature>
<evidence type="ECO:0000313" key="12">
    <source>
        <dbReference type="Proteomes" id="UP001244297"/>
    </source>
</evidence>